<evidence type="ECO:0000313" key="1">
    <source>
        <dbReference type="EMBL" id="TQS44347.1"/>
    </source>
</evidence>
<dbReference type="RefSeq" id="WP_142705338.1">
    <property type="nucleotide sequence ID" value="NZ_VIRS01000009.1"/>
</dbReference>
<gene>
    <name evidence="1" type="ORF">FL583_15555</name>
</gene>
<proteinExistence type="predicted"/>
<dbReference type="InParanoid" id="A0A545ASN1"/>
<dbReference type="EMBL" id="VIRS01000009">
    <property type="protein sequence ID" value="TQS44347.1"/>
    <property type="molecule type" value="Genomic_DNA"/>
</dbReference>
<protein>
    <submittedName>
        <fullName evidence="1">Uncharacterized protein</fullName>
    </submittedName>
</protein>
<reference evidence="1 2" key="1">
    <citation type="submission" date="2019-07" db="EMBL/GenBank/DDBJ databases">
        <title>Cryptosporangium phraense sp. nov., isolated from plant litter.</title>
        <authorList>
            <person name="Suriyachadkun C."/>
        </authorList>
    </citation>
    <scope>NUCLEOTIDE SEQUENCE [LARGE SCALE GENOMIC DNA]</scope>
    <source>
        <strain evidence="1 2">A-T 5661</strain>
    </source>
</reference>
<organism evidence="1 2">
    <name type="scientific">Cryptosporangium phraense</name>
    <dbReference type="NCBI Taxonomy" id="2593070"/>
    <lineage>
        <taxon>Bacteria</taxon>
        <taxon>Bacillati</taxon>
        <taxon>Actinomycetota</taxon>
        <taxon>Actinomycetes</taxon>
        <taxon>Cryptosporangiales</taxon>
        <taxon>Cryptosporangiaceae</taxon>
        <taxon>Cryptosporangium</taxon>
    </lineage>
</organism>
<evidence type="ECO:0000313" key="2">
    <source>
        <dbReference type="Proteomes" id="UP000317982"/>
    </source>
</evidence>
<accession>A0A545ASN1</accession>
<sequence>MATYEVMLNSGRELHFDADQYAVTGDGQIVLMTGERETARIASGAWWYIGRPVERPLPEIEVSTLSR</sequence>
<dbReference type="Proteomes" id="UP000317982">
    <property type="component" value="Unassembled WGS sequence"/>
</dbReference>
<comment type="caution">
    <text evidence="1">The sequence shown here is derived from an EMBL/GenBank/DDBJ whole genome shotgun (WGS) entry which is preliminary data.</text>
</comment>
<keyword evidence="2" id="KW-1185">Reference proteome</keyword>
<dbReference type="AlphaFoldDB" id="A0A545ASN1"/>
<name>A0A545ASN1_9ACTN</name>